<dbReference type="EMBL" id="MU393633">
    <property type="protein sequence ID" value="KAI4859447.1"/>
    <property type="molecule type" value="Genomic_DNA"/>
</dbReference>
<evidence type="ECO:0000313" key="2">
    <source>
        <dbReference type="Proteomes" id="UP001497700"/>
    </source>
</evidence>
<name>A0ACB9YJ79_9PEZI</name>
<evidence type="ECO:0000313" key="1">
    <source>
        <dbReference type="EMBL" id="KAI4859447.1"/>
    </source>
</evidence>
<reference evidence="1 2" key="1">
    <citation type="journal article" date="2022" name="New Phytol.">
        <title>Ecological generalism drives hyperdiversity of secondary metabolite gene clusters in xylarialean endophytes.</title>
        <authorList>
            <person name="Franco M.E.E."/>
            <person name="Wisecaver J.H."/>
            <person name="Arnold A.E."/>
            <person name="Ju Y.M."/>
            <person name="Slot J.C."/>
            <person name="Ahrendt S."/>
            <person name="Moore L.P."/>
            <person name="Eastman K.E."/>
            <person name="Scott K."/>
            <person name="Konkel Z."/>
            <person name="Mondo S.J."/>
            <person name="Kuo A."/>
            <person name="Hayes R.D."/>
            <person name="Haridas S."/>
            <person name="Andreopoulos B."/>
            <person name="Riley R."/>
            <person name="LaButti K."/>
            <person name="Pangilinan J."/>
            <person name="Lipzen A."/>
            <person name="Amirebrahimi M."/>
            <person name="Yan J."/>
            <person name="Adam C."/>
            <person name="Keymanesh K."/>
            <person name="Ng V."/>
            <person name="Louie K."/>
            <person name="Northen T."/>
            <person name="Drula E."/>
            <person name="Henrissat B."/>
            <person name="Hsieh H.M."/>
            <person name="Youens-Clark K."/>
            <person name="Lutzoni F."/>
            <person name="Miadlikowska J."/>
            <person name="Eastwood D.C."/>
            <person name="Hamelin R.C."/>
            <person name="Grigoriev I.V."/>
            <person name="U'Ren J.M."/>
        </authorList>
    </citation>
    <scope>NUCLEOTIDE SEQUENCE [LARGE SCALE GENOMIC DNA]</scope>
    <source>
        <strain evidence="1 2">CBS 119005</strain>
    </source>
</reference>
<protein>
    <submittedName>
        <fullName evidence="1">Uncharacterized protein</fullName>
    </submittedName>
</protein>
<keyword evidence="2" id="KW-1185">Reference proteome</keyword>
<comment type="caution">
    <text evidence="1">The sequence shown here is derived from an EMBL/GenBank/DDBJ whole genome shotgun (WGS) entry which is preliminary data.</text>
</comment>
<gene>
    <name evidence="1" type="ORF">F4820DRAFT_453876</name>
</gene>
<accession>A0ACB9YJ79</accession>
<sequence>MDHGLASNWRPQHLALTRELQISLDEAVAPNLSWNTFLSRTSISSLSSAAFSDPSLSGQVHGLDDVLNTVKALSLPRFQYGEIERQDVVGQGETFIVERCVVRNQVLAMKHLKTNVAPDDGTFRRRLQSVILELRIMRHAPLRSHPNILAVFGYGWNMKATQIVPYLLVQYAPYGTLREYLRHFKSEISMVHKEILLGDVAAATSTLHLCGIIHGDIKLDNVLVFHSWDRPTKSIAKIADFGHSLITTGKEDSEQAYIRYGGTFIYNAPEVHNQKSCPIDRAALFKCDVWAFGLLAWETFLDGEEYVKRIAEIEPSAIEDGNEPVLTISDRFLELAKKSLPFSKSNLRGRLIHSVFNMTIQTNPAKRISNLAKLPFMSQWNSAGVQGLEAELALHFGSSEWSYEMCRSENSREIPWEHEVQIYQGLLRTHSSSHNRNGDVAWQLALCQHVGFGDSPNPSSAYQLASAAEKLNHPVAKIFAPLLAPDGPPESYITAKSYTSRVVNLLQQSDVVDASRKIDTETLFSWLERETDGRIMLLHFLFAFEDHPREKEFLELLQIKKPLLPLDGPTKTVHTAHAQWPLRLFGSPLVFAISVGSIKTVRNLLSLGADPYSRAFAPDQFPEEDQRSKWTPIHVAVQYHCHEILSELLGVTPGADYEKNEVPFACALSYSSSLERIAMHGNNRGDSLKKTISILKKAQPLSAPAPNGRTALMQAIDFHDADVVFALLEADNNLASIIFQDPRSLANFNRPIHWAAQLGARRDVPEAVRIIKMISDFGDDMNFHEKHPLDSALRTPLHLAVTGPSTRTSSWIVEKWPGQMHSEDKFGRTALHYCYSPANVNLLLSNGADVNKPDKYGLTTLHGACLRGELDIVRCLLEKKPSLYLRDNSFGTPLHCAILRGSLDVAILLLEAGAPVNYLDKFGETPLHLASSLSRHNIIRVLLQHGADVKMTDLKGRTAATIAKNLGTIAGMVTYRILHGEDGSLDAEYARALYAQYLENGFNTNVIPVYQSRDASSASNSISRESDAAVGSVELIDYAGSFQAEAGQVNFDAEVDSLTETQGPERKLAEFVSYLNTEYRVPFVGAREVVRMLVQISEGAKQISLTELQLFVKQRDWAGLRDTISLLLKARYMAYNLCHIFHVPVERLLELEDALYAQRSDKNQRGPWYEMRDNRLTDRSPWYGLARSTAAMFELGRTVWQVLELDNAKVNELVDVGKMFDFVAVNETMYDGGLHLTIPFSILDDFEGWEKREEQQKAAYGLSGDLTFTPYSEQRASFRRSEEAEGSAGRSRDEDDERSESSNCINDTDDDTDDGSEDDSEDDDAKADDLDKDAIRDKFGKPKRHRKVLSYFKLKGDANPLSKWTSK</sequence>
<organism evidence="1 2">
    <name type="scientific">Hypoxylon rubiginosum</name>
    <dbReference type="NCBI Taxonomy" id="110542"/>
    <lineage>
        <taxon>Eukaryota</taxon>
        <taxon>Fungi</taxon>
        <taxon>Dikarya</taxon>
        <taxon>Ascomycota</taxon>
        <taxon>Pezizomycotina</taxon>
        <taxon>Sordariomycetes</taxon>
        <taxon>Xylariomycetidae</taxon>
        <taxon>Xylariales</taxon>
        <taxon>Hypoxylaceae</taxon>
        <taxon>Hypoxylon</taxon>
    </lineage>
</organism>
<dbReference type="Proteomes" id="UP001497700">
    <property type="component" value="Unassembled WGS sequence"/>
</dbReference>
<proteinExistence type="predicted"/>